<evidence type="ECO:0000313" key="2">
    <source>
        <dbReference type="Proteomes" id="UP000199286"/>
    </source>
</evidence>
<accession>A0A1H3LMR6</accession>
<dbReference type="AlphaFoldDB" id="A0A1H3LMR6"/>
<sequence length="109" mass="12434">MQNFLNGRLPRHDPDAALIEELSAIIKTAITQRDRWRGIGLWIPFRWAVDVMDDDPDLARRVLTAAGFTPRSDGKWTWSKVDGWGLHKVADVAALRAVFEDALDFHRPL</sequence>
<name>A0A1H3LMR6_9RHOB</name>
<reference evidence="1 2" key="1">
    <citation type="submission" date="2016-10" db="EMBL/GenBank/DDBJ databases">
        <authorList>
            <person name="de Groot N.N."/>
        </authorList>
    </citation>
    <scope>NUCLEOTIDE SEQUENCE [LARGE SCALE GENOMIC DNA]</scope>
    <source>
        <strain evidence="1 2">DSM 26880</strain>
    </source>
</reference>
<protein>
    <submittedName>
        <fullName evidence="1">Uncharacterized protein</fullName>
    </submittedName>
</protein>
<keyword evidence="2" id="KW-1185">Reference proteome</keyword>
<gene>
    <name evidence="1" type="ORF">SAMN05444340_11377</name>
</gene>
<dbReference type="STRING" id="321339.SAMN05444340_11377"/>
<evidence type="ECO:0000313" key="1">
    <source>
        <dbReference type="EMBL" id="SDY65135.1"/>
    </source>
</evidence>
<proteinExistence type="predicted"/>
<organism evidence="1 2">
    <name type="scientific">Citreimonas salinaria</name>
    <dbReference type="NCBI Taxonomy" id="321339"/>
    <lineage>
        <taxon>Bacteria</taxon>
        <taxon>Pseudomonadati</taxon>
        <taxon>Pseudomonadota</taxon>
        <taxon>Alphaproteobacteria</taxon>
        <taxon>Rhodobacterales</taxon>
        <taxon>Roseobacteraceae</taxon>
        <taxon>Citreimonas</taxon>
    </lineage>
</organism>
<dbReference type="Proteomes" id="UP000199286">
    <property type="component" value="Unassembled WGS sequence"/>
</dbReference>
<dbReference type="EMBL" id="FNPF01000013">
    <property type="protein sequence ID" value="SDY65135.1"/>
    <property type="molecule type" value="Genomic_DNA"/>
</dbReference>